<name>A0ABQ9HE68_9NEOP</name>
<evidence type="ECO:0000313" key="3">
    <source>
        <dbReference type="Proteomes" id="UP001159363"/>
    </source>
</evidence>
<keyword evidence="3" id="KW-1185">Reference proteome</keyword>
<proteinExistence type="predicted"/>
<dbReference type="Proteomes" id="UP001159363">
    <property type="component" value="Chromosome 4"/>
</dbReference>
<evidence type="ECO:0000313" key="2">
    <source>
        <dbReference type="EMBL" id="KAJ8882598.1"/>
    </source>
</evidence>
<sequence length="219" mass="24189">MDSVSDDEGSQVSDTSTENSDHQTDSEISVSSSGNEDDSSTDNDLQFRHKNVLLGRNNYKWSKIPPATSRTPANKLVTKLTGLAVGCRTRRWALAIWFAIMDIAAVNAHVVLGATKDSDNITRRDFLVSLGRYLINEHLTSRSAIKNLSRELCATISRIAGTARDEQLPITENPSKRRSCHICPRTEDQKHSTYCNQCCRGVCKSHSVQSITCDDCAAN</sequence>
<dbReference type="EMBL" id="JARBHB010000005">
    <property type="protein sequence ID" value="KAJ8882598.1"/>
    <property type="molecule type" value="Genomic_DNA"/>
</dbReference>
<feature type="region of interest" description="Disordered" evidence="1">
    <location>
        <begin position="1"/>
        <end position="44"/>
    </location>
</feature>
<comment type="caution">
    <text evidence="2">The sequence shown here is derived from an EMBL/GenBank/DDBJ whole genome shotgun (WGS) entry which is preliminary data.</text>
</comment>
<gene>
    <name evidence="2" type="ORF">PR048_014409</name>
</gene>
<evidence type="ECO:0008006" key="4">
    <source>
        <dbReference type="Google" id="ProtNLM"/>
    </source>
</evidence>
<protein>
    <recommendedName>
        <fullName evidence="4">PiggyBac transposable element-derived protein domain-containing protein</fullName>
    </recommendedName>
</protein>
<evidence type="ECO:0000256" key="1">
    <source>
        <dbReference type="SAM" id="MobiDB-lite"/>
    </source>
</evidence>
<organism evidence="2 3">
    <name type="scientific">Dryococelus australis</name>
    <dbReference type="NCBI Taxonomy" id="614101"/>
    <lineage>
        <taxon>Eukaryota</taxon>
        <taxon>Metazoa</taxon>
        <taxon>Ecdysozoa</taxon>
        <taxon>Arthropoda</taxon>
        <taxon>Hexapoda</taxon>
        <taxon>Insecta</taxon>
        <taxon>Pterygota</taxon>
        <taxon>Neoptera</taxon>
        <taxon>Polyneoptera</taxon>
        <taxon>Phasmatodea</taxon>
        <taxon>Verophasmatodea</taxon>
        <taxon>Anareolatae</taxon>
        <taxon>Phasmatidae</taxon>
        <taxon>Eurycanthinae</taxon>
        <taxon>Dryococelus</taxon>
    </lineage>
</organism>
<reference evidence="2 3" key="1">
    <citation type="submission" date="2023-02" db="EMBL/GenBank/DDBJ databases">
        <title>LHISI_Scaffold_Assembly.</title>
        <authorList>
            <person name="Stuart O.P."/>
            <person name="Cleave R."/>
            <person name="Magrath M.J.L."/>
            <person name="Mikheyev A.S."/>
        </authorList>
    </citation>
    <scope>NUCLEOTIDE SEQUENCE [LARGE SCALE GENOMIC DNA]</scope>
    <source>
        <strain evidence="2">Daus_M_001</strain>
        <tissue evidence="2">Leg muscle</tissue>
    </source>
</reference>
<accession>A0ABQ9HE68</accession>